<organism evidence="7 8">
    <name type="scientific">Amedibacillus dolichus</name>
    <dbReference type="NCBI Taxonomy" id="31971"/>
    <lineage>
        <taxon>Bacteria</taxon>
        <taxon>Bacillati</taxon>
        <taxon>Bacillota</taxon>
        <taxon>Erysipelotrichia</taxon>
        <taxon>Erysipelotrichales</taxon>
        <taxon>Erysipelotrichaceae</taxon>
        <taxon>Amedibacillus</taxon>
    </lineage>
</organism>
<dbReference type="InterPro" id="IPR013328">
    <property type="entry name" value="6PGD_dom2"/>
</dbReference>
<comment type="caution">
    <text evidence="7">The sequence shown here is derived from an EMBL/GenBank/DDBJ whole genome shotgun (WGS) entry which is preliminary data.</text>
</comment>
<dbReference type="GO" id="GO:0004616">
    <property type="term" value="F:phosphogluconate dehydrogenase (decarboxylating) activity"/>
    <property type="evidence" value="ECO:0007669"/>
    <property type="project" value="InterPro"/>
</dbReference>
<dbReference type="Proteomes" id="UP000284868">
    <property type="component" value="Unassembled WGS sequence"/>
</dbReference>
<dbReference type="SMART" id="SM01350">
    <property type="entry name" value="6PGD"/>
    <property type="match status" value="1"/>
</dbReference>
<comment type="similarity">
    <text evidence="1">Belongs to the 6-phosphogluconate dehydrogenase family.</text>
</comment>
<evidence type="ECO:0000256" key="4">
    <source>
        <dbReference type="ARBA" id="ARBA00023064"/>
    </source>
</evidence>
<accession>A0A415P7G2</accession>
<dbReference type="InterPro" id="IPR008927">
    <property type="entry name" value="6-PGluconate_DH-like_C_sf"/>
</dbReference>
<evidence type="ECO:0000256" key="3">
    <source>
        <dbReference type="ARBA" id="ARBA00023002"/>
    </source>
</evidence>
<proteinExistence type="inferred from homology"/>
<dbReference type="InterPro" id="IPR004849">
    <property type="entry name" value="6DGDH_YqeC"/>
</dbReference>
<evidence type="ECO:0000256" key="2">
    <source>
        <dbReference type="ARBA" id="ARBA00009080"/>
    </source>
</evidence>
<dbReference type="RefSeq" id="WP_022419792.1">
    <property type="nucleotide sequence ID" value="NZ_JBKSSH010000003.1"/>
</dbReference>
<gene>
    <name evidence="7" type="primary">gnd</name>
    <name evidence="7" type="ORF">DWZ83_07890</name>
</gene>
<keyword evidence="8" id="KW-1185">Reference proteome</keyword>
<dbReference type="NCBIfam" id="TIGR00872">
    <property type="entry name" value="gnd_rel"/>
    <property type="match status" value="1"/>
</dbReference>
<dbReference type="Pfam" id="PF03446">
    <property type="entry name" value="NAD_binding_2"/>
    <property type="match status" value="1"/>
</dbReference>
<dbReference type="GO" id="GO:0050661">
    <property type="term" value="F:NADP binding"/>
    <property type="evidence" value="ECO:0007669"/>
    <property type="project" value="InterPro"/>
</dbReference>
<dbReference type="Gene3D" id="1.10.1040.10">
    <property type="entry name" value="N-(1-d-carboxylethyl)-l-norvaline Dehydrogenase, domain 2"/>
    <property type="match status" value="1"/>
</dbReference>
<dbReference type="InterPro" id="IPR006183">
    <property type="entry name" value="Pgluconate_DH"/>
</dbReference>
<feature type="active site" evidence="5">
    <location>
        <position position="171"/>
    </location>
</feature>
<feature type="domain" description="6-phosphogluconate dehydrogenase C-terminal" evidence="6">
    <location>
        <begin position="167"/>
        <end position="301"/>
    </location>
</feature>
<dbReference type="SUPFAM" id="SSF48179">
    <property type="entry name" value="6-phosphogluconate dehydrogenase C-terminal domain-like"/>
    <property type="match status" value="1"/>
</dbReference>
<dbReference type="EMBL" id="QRPK01000045">
    <property type="protein sequence ID" value="RHM08661.1"/>
    <property type="molecule type" value="Genomic_DNA"/>
</dbReference>
<evidence type="ECO:0000313" key="8">
    <source>
        <dbReference type="Proteomes" id="UP000284868"/>
    </source>
</evidence>
<dbReference type="PANTHER" id="PTHR11811">
    <property type="entry name" value="6-PHOSPHOGLUCONATE DEHYDROGENASE"/>
    <property type="match status" value="1"/>
</dbReference>
<comment type="similarity">
    <text evidence="2">Belongs to the HIBADH-related family.</text>
</comment>
<dbReference type="InterPro" id="IPR036291">
    <property type="entry name" value="NAD(P)-bd_dom_sf"/>
</dbReference>
<name>A0A415P7G2_9FIRM</name>
<dbReference type="InterPro" id="IPR006114">
    <property type="entry name" value="6PGDH_C"/>
</dbReference>
<dbReference type="InterPro" id="IPR006115">
    <property type="entry name" value="6PGDH_NADP-bd"/>
</dbReference>
<evidence type="ECO:0000313" key="7">
    <source>
        <dbReference type="EMBL" id="RHM08661.1"/>
    </source>
</evidence>
<dbReference type="PIRSF" id="PIRSF000103">
    <property type="entry name" value="HIBADH"/>
    <property type="match status" value="1"/>
</dbReference>
<dbReference type="SUPFAM" id="SSF51735">
    <property type="entry name" value="NAD(P)-binding Rossmann-fold domains"/>
    <property type="match status" value="1"/>
</dbReference>
<reference evidence="7 8" key="1">
    <citation type="submission" date="2018-08" db="EMBL/GenBank/DDBJ databases">
        <title>A genome reference for cultivated species of the human gut microbiota.</title>
        <authorList>
            <person name="Zou Y."/>
            <person name="Xue W."/>
            <person name="Luo G."/>
        </authorList>
    </citation>
    <scope>NUCLEOTIDE SEQUENCE [LARGE SCALE GENOMIC DNA]</scope>
    <source>
        <strain evidence="7 8">AF35-6BH</strain>
    </source>
</reference>
<dbReference type="PRINTS" id="PR00076">
    <property type="entry name" value="6PGDHDRGNASE"/>
</dbReference>
<dbReference type="Pfam" id="PF00393">
    <property type="entry name" value="6PGD"/>
    <property type="match status" value="1"/>
</dbReference>
<keyword evidence="3" id="KW-0560">Oxidoreductase</keyword>
<sequence length="303" mass="33231">MEVGLVGLGKMGFNLALNLYEHGVQVIGCDPSDEARKKLNKEGIQTCSCIKSLVEKLSGKRIIWLMVPSGEITESCISEIKELLKKDDIVIDAGNSNYKDSMRRAMEFQQRGIRFLDVGTSGGIAGARNGACLMIGGDREAYEYLEEIFQAISEKDGCLYTGKSGSGHFMKMIHNGIEYGMMQAIGEGFQVLEKSGFDYNLAEVAKNWNHGSVIRGWLMELAQKQFMLHPGLKDIKGVVAASGEAKWTVETALELESPVPIIALSLMIRNSTLEEDNFSCKVVSALRNGFGGHSYVSLGEENK</sequence>
<dbReference type="Gene3D" id="3.40.50.720">
    <property type="entry name" value="NAD(P)-binding Rossmann-like Domain"/>
    <property type="match status" value="1"/>
</dbReference>
<dbReference type="AlphaFoldDB" id="A0A415P7G2"/>
<evidence type="ECO:0000259" key="6">
    <source>
        <dbReference type="SMART" id="SM01350"/>
    </source>
</evidence>
<dbReference type="NCBIfam" id="NF007161">
    <property type="entry name" value="PRK09599.1"/>
    <property type="match status" value="1"/>
</dbReference>
<keyword evidence="4" id="KW-0311">Gluconate utilization</keyword>
<dbReference type="GO" id="GO:0019521">
    <property type="term" value="P:D-gluconate metabolic process"/>
    <property type="evidence" value="ECO:0007669"/>
    <property type="project" value="UniProtKB-KW"/>
</dbReference>
<dbReference type="InterPro" id="IPR015815">
    <property type="entry name" value="HIBADH-related"/>
</dbReference>
<protein>
    <submittedName>
        <fullName evidence="7">Decarboxylating 6-phosphogluconate dehydrogenase</fullName>
    </submittedName>
</protein>
<dbReference type="GO" id="GO:0006098">
    <property type="term" value="P:pentose-phosphate shunt"/>
    <property type="evidence" value="ECO:0007669"/>
    <property type="project" value="InterPro"/>
</dbReference>
<dbReference type="OrthoDB" id="9804542at2"/>
<evidence type="ECO:0000256" key="1">
    <source>
        <dbReference type="ARBA" id="ARBA00008419"/>
    </source>
</evidence>
<evidence type="ECO:0000256" key="5">
    <source>
        <dbReference type="PIRSR" id="PIRSR000103-1"/>
    </source>
</evidence>